<dbReference type="STRING" id="444158.MmarC6_0087"/>
<dbReference type="EMBL" id="CP000867">
    <property type="protein sequence ID" value="ABX00911.1"/>
    <property type="molecule type" value="Genomic_DNA"/>
</dbReference>
<gene>
    <name evidence="1" type="ordered locus">MmarC6_0087</name>
</gene>
<accession>A9A7G3</accession>
<name>A9A7G3_METM6</name>
<protein>
    <recommendedName>
        <fullName evidence="2">DUF2190 family protein</fullName>
    </recommendedName>
</protein>
<dbReference type="KEGG" id="mmx:MmarC6_0087"/>
<sequence length="118" mass="12157">MMNRHIIPVDASAETAVGTVVTNANDVFVGIVFDSSYRSTYASGETMDVVMAGPCLLRAAVKVADGESWVAGAAVAGDQLSISGSDIRVNDTAATRDAYIGKVAGVSNTNVYEVLVGI</sequence>
<reference evidence="1" key="1">
    <citation type="submission" date="2007-10" db="EMBL/GenBank/DDBJ databases">
        <title>Complete sequence of Methanococcus maripaludis C6.</title>
        <authorList>
            <consortium name="US DOE Joint Genome Institute"/>
            <person name="Copeland A."/>
            <person name="Lucas S."/>
            <person name="Lapidus A."/>
            <person name="Barry K."/>
            <person name="Glavina del Rio T."/>
            <person name="Dalin E."/>
            <person name="Tice H."/>
            <person name="Pitluck S."/>
            <person name="Clum A."/>
            <person name="Schmutz J."/>
            <person name="Larimer F."/>
            <person name="Land M."/>
            <person name="Hauser L."/>
            <person name="Kyrpides N."/>
            <person name="Mikhailova N."/>
            <person name="Sieprawska-Lupa M."/>
            <person name="Whitman W.B."/>
            <person name="Richardson P."/>
        </authorList>
    </citation>
    <scope>NUCLEOTIDE SEQUENCE [LARGE SCALE GENOMIC DNA]</scope>
    <source>
        <strain evidence="1">C6</strain>
    </source>
</reference>
<evidence type="ECO:0008006" key="2">
    <source>
        <dbReference type="Google" id="ProtNLM"/>
    </source>
</evidence>
<dbReference type="HOGENOM" id="CLU_2067835_0_0_2"/>
<organism evidence="1">
    <name type="scientific">Methanococcus maripaludis (strain C6 / ATCC BAA-1332)</name>
    <dbReference type="NCBI Taxonomy" id="444158"/>
    <lineage>
        <taxon>Archaea</taxon>
        <taxon>Methanobacteriati</taxon>
        <taxon>Methanobacteriota</taxon>
        <taxon>Methanomada group</taxon>
        <taxon>Methanococci</taxon>
        <taxon>Methanococcales</taxon>
        <taxon>Methanococcaceae</taxon>
        <taxon>Methanococcus</taxon>
    </lineage>
</organism>
<proteinExistence type="predicted"/>
<evidence type="ECO:0000313" key="1">
    <source>
        <dbReference type="EMBL" id="ABX00911.1"/>
    </source>
</evidence>
<dbReference type="AlphaFoldDB" id="A9A7G3"/>
<dbReference type="eggNOG" id="arCOG11044">
    <property type="taxonomic scope" value="Archaea"/>
</dbReference>